<protein>
    <submittedName>
        <fullName evidence="2">PEP-CTERM sorting domain-containing protein</fullName>
    </submittedName>
</protein>
<comment type="caution">
    <text evidence="2">The sequence shown here is derived from an EMBL/GenBank/DDBJ whole genome shotgun (WGS) entry which is preliminary data.</text>
</comment>
<feature type="domain" description="Ice-binding protein C-terminal" evidence="1">
    <location>
        <begin position="344"/>
        <end position="366"/>
    </location>
</feature>
<keyword evidence="3" id="KW-1185">Reference proteome</keyword>
<reference evidence="2 3" key="1">
    <citation type="submission" date="2023-06" db="EMBL/GenBank/DDBJ databases">
        <title>Marinobacter azerbaijanicus a moderately halophilic, isolated from Urmia Lake in Azerbaijan region of Iran.</title>
        <authorList>
            <person name="Sanchez-Porro C."/>
            <person name="Aghdam E.M."/>
            <person name="Saheb S.M."/>
            <person name="Tarhriz V."/>
            <person name="Kazemi E."/>
            <person name="Ammozegar M.A."/>
            <person name="Ventosa A."/>
            <person name="Hejazi M.S."/>
        </authorList>
    </citation>
    <scope>NUCLEOTIDE SEQUENCE [LARGE SCALE GENOMIC DNA]</scope>
    <source>
        <strain evidence="2 3">TBZ242</strain>
    </source>
</reference>
<dbReference type="NCBIfam" id="TIGR02595">
    <property type="entry name" value="PEP_CTERM"/>
    <property type="match status" value="1"/>
</dbReference>
<evidence type="ECO:0000313" key="2">
    <source>
        <dbReference type="EMBL" id="MDL0429731.1"/>
    </source>
</evidence>
<evidence type="ECO:0000313" key="3">
    <source>
        <dbReference type="Proteomes" id="UP001227964"/>
    </source>
</evidence>
<dbReference type="EMBL" id="JASSVS010000001">
    <property type="protein sequence ID" value="MDL0429731.1"/>
    <property type="molecule type" value="Genomic_DNA"/>
</dbReference>
<dbReference type="RefSeq" id="WP_285388067.1">
    <property type="nucleotide sequence ID" value="NZ_JASSVS010000001.1"/>
</dbReference>
<proteinExistence type="predicted"/>
<evidence type="ECO:0000259" key="1">
    <source>
        <dbReference type="Pfam" id="PF07589"/>
    </source>
</evidence>
<dbReference type="Pfam" id="PF07589">
    <property type="entry name" value="PEP-CTERM"/>
    <property type="match status" value="1"/>
</dbReference>
<gene>
    <name evidence="2" type="ORF">QPM17_01215</name>
</gene>
<dbReference type="SUPFAM" id="SSF53300">
    <property type="entry name" value="vWA-like"/>
    <property type="match status" value="1"/>
</dbReference>
<dbReference type="Gene3D" id="3.40.50.410">
    <property type="entry name" value="von Willebrand factor, type A domain"/>
    <property type="match status" value="1"/>
</dbReference>
<sequence>MKNQLKRGLAAILVGLLLGPVISFADTISPESFSADLAVGESETIRKTVVIEAAGPGGALIDVHFLIDTSGSMGGAITGAKSAAADILTGLAGFGDLATGVGVFSEGASLTNSVPGNVINQDLTTDTTTAASAIDDVTLGNPDGGGDFPERGQDATALAAENVSWRPGSNRFIIALGDASWKNDLVSDADAIAALEDNDVNLIGLRFSSFSGSDPDSDDTTFTQSVEDLGGTVFDTGTDPDDIVAAILAGITGSFSEYSEVTVDDLGGGLPEIGVETTCVSADIGSCSGAIASGDFDRSIDRTFEFDVTFTRLAAGDKAFDTFALVDGGIVAREADRFGGDAVDVPEPGTLSLIGLGLLGLGVRARGRRRV</sequence>
<accession>A0ABT7I6J2</accession>
<name>A0ABT7I6J2_9GAMM</name>
<dbReference type="InterPro" id="IPR013424">
    <property type="entry name" value="Ice-binding_C"/>
</dbReference>
<dbReference type="InterPro" id="IPR036465">
    <property type="entry name" value="vWFA_dom_sf"/>
</dbReference>
<organism evidence="2 3">
    <name type="scientific">Marinobacter azerbaijanicus</name>
    <dbReference type="NCBI Taxonomy" id="3050455"/>
    <lineage>
        <taxon>Bacteria</taxon>
        <taxon>Pseudomonadati</taxon>
        <taxon>Pseudomonadota</taxon>
        <taxon>Gammaproteobacteria</taxon>
        <taxon>Pseudomonadales</taxon>
        <taxon>Marinobacteraceae</taxon>
        <taxon>Marinobacter</taxon>
    </lineage>
</organism>
<dbReference type="Proteomes" id="UP001227964">
    <property type="component" value="Unassembled WGS sequence"/>
</dbReference>